<dbReference type="AlphaFoldDB" id="A0A1I5Q780"/>
<protein>
    <submittedName>
        <fullName evidence="2">Flp pilus assembly protein CpaB</fullName>
    </submittedName>
</protein>
<sequence>MSETRSTTETARRWWRRLRTLVRGRPLTVVRRGAAVVLLLLAALLAIRPPPVGTPTLVAARDLAPGRPLTAADLRVVELPESMRPAGALDSPDPARGRLLAGPARTGEPITDVRLVDPHAAPPGAAVVPVRLADGGVAGLLHPGTTVDVVAGGPDERTRDPIASLATVLTVVHPDAQPREGPLGATAGPLVLLAVPTEAASRLAAASLHRPVAVTLR</sequence>
<dbReference type="NCBIfam" id="TIGR03177">
    <property type="entry name" value="pilus_cpaB"/>
    <property type="match status" value="1"/>
</dbReference>
<dbReference type="OrthoDB" id="4808509at2"/>
<reference evidence="3" key="1">
    <citation type="submission" date="2016-10" db="EMBL/GenBank/DDBJ databases">
        <authorList>
            <person name="Varghese N."/>
            <person name="Submissions S."/>
        </authorList>
    </citation>
    <scope>NUCLEOTIDE SEQUENCE [LARGE SCALE GENOMIC DNA]</scope>
    <source>
        <strain evidence="3">CGMCC 4.5579</strain>
    </source>
</reference>
<evidence type="ECO:0000313" key="3">
    <source>
        <dbReference type="Proteomes" id="UP000198727"/>
    </source>
</evidence>
<evidence type="ECO:0000313" key="2">
    <source>
        <dbReference type="EMBL" id="SFP41890.1"/>
    </source>
</evidence>
<dbReference type="Pfam" id="PF08666">
    <property type="entry name" value="SAF"/>
    <property type="match status" value="1"/>
</dbReference>
<dbReference type="RefSeq" id="WP_092529268.1">
    <property type="nucleotide sequence ID" value="NZ_FOWW01000002.1"/>
</dbReference>
<evidence type="ECO:0000259" key="1">
    <source>
        <dbReference type="SMART" id="SM00858"/>
    </source>
</evidence>
<proteinExistence type="predicted"/>
<dbReference type="CDD" id="cd11614">
    <property type="entry name" value="SAF_CpaB_FlgA_like"/>
    <property type="match status" value="1"/>
</dbReference>
<dbReference type="SMART" id="SM00858">
    <property type="entry name" value="SAF"/>
    <property type="match status" value="1"/>
</dbReference>
<dbReference type="EMBL" id="FOWW01000002">
    <property type="protein sequence ID" value="SFP41890.1"/>
    <property type="molecule type" value="Genomic_DNA"/>
</dbReference>
<accession>A0A1I5Q780</accession>
<dbReference type="Proteomes" id="UP000198727">
    <property type="component" value="Unassembled WGS sequence"/>
</dbReference>
<dbReference type="InterPro" id="IPR013974">
    <property type="entry name" value="SAF"/>
</dbReference>
<gene>
    <name evidence="2" type="ORF">SAMN05421810_102530</name>
</gene>
<organism evidence="2 3">
    <name type="scientific">Amycolatopsis arida</name>
    <dbReference type="NCBI Taxonomy" id="587909"/>
    <lineage>
        <taxon>Bacteria</taxon>
        <taxon>Bacillati</taxon>
        <taxon>Actinomycetota</taxon>
        <taxon>Actinomycetes</taxon>
        <taxon>Pseudonocardiales</taxon>
        <taxon>Pseudonocardiaceae</taxon>
        <taxon>Amycolatopsis</taxon>
    </lineage>
</organism>
<dbReference type="STRING" id="587909.SAMN05421810_102530"/>
<name>A0A1I5Q780_9PSEU</name>
<keyword evidence="3" id="KW-1185">Reference proteome</keyword>
<dbReference type="InterPro" id="IPR017592">
    <property type="entry name" value="Pilus_assmbl_Flp-typ_CpaB"/>
</dbReference>
<feature type="domain" description="SAF" evidence="1">
    <location>
        <begin position="54"/>
        <end position="116"/>
    </location>
</feature>